<sequence>MAPAPPPPPPPPICFPFTGKKPRRRLSFSSAQPGGSPYTSSSYSRSSSFTASQLSRNQSYSSQGTIPAKREVAPTRDIDALTFYSDSEKYDDIPTDSLPTLPSGKGKKDKPKLVRSNTMTGSKKTKWGYGWGIGKKDKEKEAEAEREMNEKPASISSGTNLPMYESPRIMPVRSNTKTTQFSKMTGMTDTSQTLGRSNTRDTQKTTRTHSSQNSRSTQNTQNSRRPSQRSHHSSRSDGPVLPTRPRLDGPRDSSSTLVGSAMERKVHPLESVTTERVDTTDRLSELRNLMMKEKEPLQYYEDAHGSEYVSTSDQRRKFISGFTGSAGQAIVTMEAAYLITDSRYWIQAQIQLDPNWTLVKAGGHGNPKDWIEWLVDHSQISNSRIGIDGRMISYEKAMLVNSKLASRGTKLVYPIQNLIDIVWKDKPPKSRDHVFLHPIEFTGEDSTSKISRLRNWIQSQPPDVSQYSRSREAKTSQINIATLITSLDAIAWLLNMRGSDVPYNPLFHAYLFVSLDSAVLFLEEPKVSPEVSAYLDAIGVDRRNYTEIWAFLRNREWKREGKIIITPQTSYTISLVLTHFRCTVLPSYAEHMVALKNETELEGLRRAYLRDGVCYVRFLAWLEDKLNQGYDITEWEAAHRLTEFRRKAKHFMGLAYENISASGPNAALPHYSPKKYETEMITKNAPYLNDSGGQYLDGTCDTTRTVHFGRPDPEQCEAYTRVLQGHIAIDSAVFPEGTSGHQLDVLARRALWKDGLNYLHGTGHGFGSFLTVHEGPQGFSSNVPLVPGHVVTNEPGFYNAGKWGMRIESALIVRRCKTRGNFNGDIWLGFERLTCVPIQTRMVKETMLTKEEKQWLKDHNARCYDTLMPYLKDDKRAMSWLRRESQRGIGLANPAPGGLTVDWG</sequence>
<gene>
    <name evidence="10" type="ORF">J3R30DRAFT_3694885</name>
</gene>
<accession>A0A9W9DXC2</accession>
<evidence type="ECO:0000256" key="6">
    <source>
        <dbReference type="SAM" id="MobiDB-lite"/>
    </source>
</evidence>
<protein>
    <submittedName>
        <fullName evidence="10">Creatinase aminopeptidase</fullName>
    </submittedName>
</protein>
<feature type="region of interest" description="Disordered" evidence="6">
    <location>
        <begin position="1"/>
        <end position="278"/>
    </location>
</feature>
<comment type="cofactor">
    <cofactor evidence="1">
        <name>Mn(2+)</name>
        <dbReference type="ChEBI" id="CHEBI:29035"/>
    </cofactor>
</comment>
<evidence type="ECO:0000259" key="9">
    <source>
        <dbReference type="Pfam" id="PF16188"/>
    </source>
</evidence>
<keyword evidence="10" id="KW-0031">Aminopeptidase</keyword>
<dbReference type="GO" id="GO:0046872">
    <property type="term" value="F:metal ion binding"/>
    <property type="evidence" value="ECO:0007669"/>
    <property type="project" value="UniProtKB-KW"/>
</dbReference>
<dbReference type="Gene3D" id="3.40.350.10">
    <property type="entry name" value="Creatinase/prolidase N-terminal domain"/>
    <property type="match status" value="2"/>
</dbReference>
<dbReference type="SUPFAM" id="SSF53092">
    <property type="entry name" value="Creatinase/prolidase N-terminal domain"/>
    <property type="match status" value="1"/>
</dbReference>
<feature type="compositionally biased region" description="Low complexity" evidence="6">
    <location>
        <begin position="33"/>
        <end position="52"/>
    </location>
</feature>
<feature type="domain" description="Creatinase N-terminal" evidence="8">
    <location>
        <begin position="308"/>
        <end position="419"/>
    </location>
</feature>
<dbReference type="FunFam" id="3.90.230.10:FF:000007">
    <property type="entry name" value="Xaa-Pro aminopeptidase P"/>
    <property type="match status" value="1"/>
</dbReference>
<evidence type="ECO:0000256" key="1">
    <source>
        <dbReference type="ARBA" id="ARBA00001936"/>
    </source>
</evidence>
<dbReference type="CDD" id="cd01085">
    <property type="entry name" value="APP"/>
    <property type="match status" value="1"/>
</dbReference>
<reference evidence="10" key="1">
    <citation type="submission" date="2022-08" db="EMBL/GenBank/DDBJ databases">
        <title>A Global Phylogenomic Analysis of the Shiitake Genus Lentinula.</title>
        <authorList>
            <consortium name="DOE Joint Genome Institute"/>
            <person name="Sierra-Patev S."/>
            <person name="Min B."/>
            <person name="Naranjo-Ortiz M."/>
            <person name="Looney B."/>
            <person name="Konkel Z."/>
            <person name="Slot J.C."/>
            <person name="Sakamoto Y."/>
            <person name="Steenwyk J.L."/>
            <person name="Rokas A."/>
            <person name="Carro J."/>
            <person name="Camarero S."/>
            <person name="Ferreira P."/>
            <person name="Molpeceres G."/>
            <person name="Ruiz-Duenas F.J."/>
            <person name="Serrano A."/>
            <person name="Henrissat B."/>
            <person name="Drula E."/>
            <person name="Hughes K.W."/>
            <person name="Mata J.L."/>
            <person name="Ishikawa N.K."/>
            <person name="Vargas-Isla R."/>
            <person name="Ushijima S."/>
            <person name="Smith C.A."/>
            <person name="Ahrendt S."/>
            <person name="Andreopoulos W."/>
            <person name="He G."/>
            <person name="Labutti K."/>
            <person name="Lipzen A."/>
            <person name="Ng V."/>
            <person name="Riley R."/>
            <person name="Sandor L."/>
            <person name="Barry K."/>
            <person name="Martinez A.T."/>
            <person name="Xiao Y."/>
            <person name="Gibbons J.G."/>
            <person name="Terashima K."/>
            <person name="Grigoriev I.V."/>
            <person name="Hibbett D.S."/>
        </authorList>
    </citation>
    <scope>NUCLEOTIDE SEQUENCE</scope>
    <source>
        <strain evidence="10">JLM2183</strain>
    </source>
</reference>
<evidence type="ECO:0000313" key="11">
    <source>
        <dbReference type="Proteomes" id="UP001150266"/>
    </source>
</evidence>
<dbReference type="PANTHER" id="PTHR43763">
    <property type="entry name" value="XAA-PRO AMINOPEPTIDASE 1"/>
    <property type="match status" value="1"/>
</dbReference>
<keyword evidence="4" id="KW-0378">Hydrolase</keyword>
<evidence type="ECO:0000256" key="3">
    <source>
        <dbReference type="ARBA" id="ARBA00022723"/>
    </source>
</evidence>
<keyword evidence="11" id="KW-1185">Reference proteome</keyword>
<dbReference type="Pfam" id="PF01321">
    <property type="entry name" value="Creatinase_N"/>
    <property type="match status" value="1"/>
</dbReference>
<dbReference type="SUPFAM" id="SSF55920">
    <property type="entry name" value="Creatinase/aminopeptidase"/>
    <property type="match status" value="1"/>
</dbReference>
<dbReference type="Pfam" id="PF16189">
    <property type="entry name" value="Creatinase_N_2"/>
    <property type="match status" value="1"/>
</dbReference>
<feature type="compositionally biased region" description="Basic and acidic residues" evidence="6">
    <location>
        <begin position="134"/>
        <end position="150"/>
    </location>
</feature>
<evidence type="ECO:0000259" key="7">
    <source>
        <dbReference type="Pfam" id="PF00557"/>
    </source>
</evidence>
<dbReference type="InterPro" id="IPR036005">
    <property type="entry name" value="Creatinase/aminopeptidase-like"/>
</dbReference>
<dbReference type="PANTHER" id="PTHR43763:SF17">
    <property type="entry name" value="AMINOPEPTIDASE P, CYTOPLASMIC-RELATED"/>
    <property type="match status" value="1"/>
</dbReference>
<dbReference type="OrthoDB" id="9995434at2759"/>
<feature type="compositionally biased region" description="Polar residues" evidence="6">
    <location>
        <begin position="53"/>
        <end position="65"/>
    </location>
</feature>
<name>A0A9W9DXC2_9AGAR</name>
<keyword evidence="3" id="KW-0479">Metal-binding</keyword>
<evidence type="ECO:0000256" key="5">
    <source>
        <dbReference type="ARBA" id="ARBA00023211"/>
    </source>
</evidence>
<keyword evidence="10" id="KW-0645">Protease</keyword>
<dbReference type="InterPro" id="IPR000587">
    <property type="entry name" value="Creatinase_N"/>
</dbReference>
<dbReference type="GO" id="GO:0005737">
    <property type="term" value="C:cytoplasm"/>
    <property type="evidence" value="ECO:0007669"/>
    <property type="project" value="UniProtKB-ARBA"/>
</dbReference>
<dbReference type="InterPro" id="IPR032416">
    <property type="entry name" value="Peptidase_M24_C"/>
</dbReference>
<evidence type="ECO:0000313" key="10">
    <source>
        <dbReference type="EMBL" id="KAJ4490958.1"/>
    </source>
</evidence>
<feature type="compositionally biased region" description="Basic and acidic residues" evidence="6">
    <location>
        <begin position="262"/>
        <end position="278"/>
    </location>
</feature>
<dbReference type="InterPro" id="IPR000994">
    <property type="entry name" value="Pept_M24"/>
</dbReference>
<dbReference type="InterPro" id="IPR033740">
    <property type="entry name" value="Pept_M24B"/>
</dbReference>
<organism evidence="10 11">
    <name type="scientific">Lentinula aciculospora</name>
    <dbReference type="NCBI Taxonomy" id="153920"/>
    <lineage>
        <taxon>Eukaryota</taxon>
        <taxon>Fungi</taxon>
        <taxon>Dikarya</taxon>
        <taxon>Basidiomycota</taxon>
        <taxon>Agaricomycotina</taxon>
        <taxon>Agaricomycetes</taxon>
        <taxon>Agaricomycetidae</taxon>
        <taxon>Agaricales</taxon>
        <taxon>Marasmiineae</taxon>
        <taxon>Omphalotaceae</taxon>
        <taxon>Lentinula</taxon>
    </lineage>
</organism>
<dbReference type="Gene3D" id="3.90.230.10">
    <property type="entry name" value="Creatinase/methionine aminopeptidase superfamily"/>
    <property type="match status" value="1"/>
</dbReference>
<evidence type="ECO:0000259" key="8">
    <source>
        <dbReference type="Pfam" id="PF01321"/>
    </source>
</evidence>
<dbReference type="AlphaFoldDB" id="A0A9W9DXC2"/>
<evidence type="ECO:0000256" key="4">
    <source>
        <dbReference type="ARBA" id="ARBA00022801"/>
    </source>
</evidence>
<keyword evidence="5" id="KW-0464">Manganese</keyword>
<proteinExistence type="inferred from homology"/>
<dbReference type="GO" id="GO:0070006">
    <property type="term" value="F:metalloaminopeptidase activity"/>
    <property type="evidence" value="ECO:0007669"/>
    <property type="project" value="InterPro"/>
</dbReference>
<feature type="compositionally biased region" description="Low complexity" evidence="6">
    <location>
        <begin position="208"/>
        <end position="225"/>
    </location>
</feature>
<comment type="similarity">
    <text evidence="2">Belongs to the peptidase M24B family.</text>
</comment>
<feature type="compositionally biased region" description="Polar residues" evidence="6">
    <location>
        <begin position="173"/>
        <end position="197"/>
    </location>
</feature>
<dbReference type="EMBL" id="JAOTPV010000001">
    <property type="protein sequence ID" value="KAJ4490958.1"/>
    <property type="molecule type" value="Genomic_DNA"/>
</dbReference>
<feature type="domain" description="Peptidase M24 C-terminal" evidence="9">
    <location>
        <begin position="827"/>
        <end position="886"/>
    </location>
</feature>
<dbReference type="InterPro" id="IPR050422">
    <property type="entry name" value="X-Pro_aminopeptidase_P"/>
</dbReference>
<comment type="caution">
    <text evidence="10">The sequence shown here is derived from an EMBL/GenBank/DDBJ whole genome shotgun (WGS) entry which is preliminary data.</text>
</comment>
<feature type="compositionally biased region" description="Basic and acidic residues" evidence="6">
    <location>
        <begin position="68"/>
        <end position="79"/>
    </location>
</feature>
<feature type="compositionally biased region" description="Pro residues" evidence="6">
    <location>
        <begin position="1"/>
        <end position="14"/>
    </location>
</feature>
<dbReference type="InterPro" id="IPR029149">
    <property type="entry name" value="Creatin/AminoP/Spt16_N"/>
</dbReference>
<dbReference type="Pfam" id="PF16188">
    <property type="entry name" value="Peptidase_M24_C"/>
    <property type="match status" value="1"/>
</dbReference>
<evidence type="ECO:0000256" key="2">
    <source>
        <dbReference type="ARBA" id="ARBA00008766"/>
    </source>
</evidence>
<feature type="domain" description="Peptidase M24" evidence="7">
    <location>
        <begin position="603"/>
        <end position="814"/>
    </location>
</feature>
<dbReference type="Pfam" id="PF00557">
    <property type="entry name" value="Peptidase_M24"/>
    <property type="match status" value="1"/>
</dbReference>
<dbReference type="Proteomes" id="UP001150266">
    <property type="component" value="Unassembled WGS sequence"/>
</dbReference>